<gene>
    <name evidence="1" type="ORF">GGR46_003541</name>
</gene>
<sequence length="183" mass="18519">MNENGRIKTKTLSGSGVLAIGMVGATGTWVNQQTGTHGTFTTFGFGAGLAAGATLTAPSYSSIGAFTGMSDGFSIGASIGVGGGRLGIGGGYSKSWNDSGSGGGGTFDVGSVQLPSVSFAGTWTDTQISKCQRAKGMPWSIYPHCLLEFSELSSWSVRLKLAAVHPMAKGSGGMSNPSFFGQL</sequence>
<dbReference type="AlphaFoldDB" id="A0A7W6NYU1"/>
<comment type="caution">
    <text evidence="1">The sequence shown here is derived from an EMBL/GenBank/DDBJ whole genome shotgun (WGS) entry which is preliminary data.</text>
</comment>
<keyword evidence="2" id="KW-1185">Reference proteome</keyword>
<reference evidence="1 2" key="1">
    <citation type="submission" date="2020-08" db="EMBL/GenBank/DDBJ databases">
        <title>Genomic Encyclopedia of Type Strains, Phase IV (KMG-IV): sequencing the most valuable type-strain genomes for metagenomic binning, comparative biology and taxonomic classification.</title>
        <authorList>
            <person name="Goeker M."/>
        </authorList>
    </citation>
    <scope>NUCLEOTIDE SEQUENCE [LARGE SCALE GENOMIC DNA]</scope>
    <source>
        <strain evidence="1 2">DSM 101806</strain>
    </source>
</reference>
<dbReference type="RefSeq" id="WP_183999313.1">
    <property type="nucleotide sequence ID" value="NZ_JACIEH010000003.1"/>
</dbReference>
<dbReference type="EMBL" id="JACIEH010000003">
    <property type="protein sequence ID" value="MBB4099969.1"/>
    <property type="molecule type" value="Genomic_DNA"/>
</dbReference>
<dbReference type="Proteomes" id="UP000557392">
    <property type="component" value="Unassembled WGS sequence"/>
</dbReference>
<name>A0A7W6NYU1_9SPHN</name>
<accession>A0A7W6NYU1</accession>
<evidence type="ECO:0000313" key="1">
    <source>
        <dbReference type="EMBL" id="MBB4099969.1"/>
    </source>
</evidence>
<protein>
    <submittedName>
        <fullName evidence="1">Uncharacterized protein</fullName>
    </submittedName>
</protein>
<evidence type="ECO:0000313" key="2">
    <source>
        <dbReference type="Proteomes" id="UP000557392"/>
    </source>
</evidence>
<organism evidence="1 2">
    <name type="scientific">Sphingomonas kyeonggiensis</name>
    <dbReference type="NCBI Taxonomy" id="1268553"/>
    <lineage>
        <taxon>Bacteria</taxon>
        <taxon>Pseudomonadati</taxon>
        <taxon>Pseudomonadota</taxon>
        <taxon>Alphaproteobacteria</taxon>
        <taxon>Sphingomonadales</taxon>
        <taxon>Sphingomonadaceae</taxon>
        <taxon>Sphingomonas</taxon>
    </lineage>
</organism>
<proteinExistence type="predicted"/>